<evidence type="ECO:0000256" key="1">
    <source>
        <dbReference type="ARBA" id="ARBA00022574"/>
    </source>
</evidence>
<dbReference type="InterPro" id="IPR036322">
    <property type="entry name" value="WD40_repeat_dom_sf"/>
</dbReference>
<dbReference type="InterPro" id="IPR015943">
    <property type="entry name" value="WD40/YVTN_repeat-like_dom_sf"/>
</dbReference>
<dbReference type="SMART" id="SM00320">
    <property type="entry name" value="WD40"/>
    <property type="match status" value="2"/>
</dbReference>
<dbReference type="Proteomes" id="UP000076798">
    <property type="component" value="Unassembled WGS sequence"/>
</dbReference>
<dbReference type="InterPro" id="IPR039328">
    <property type="entry name" value="WDR89"/>
</dbReference>
<gene>
    <name evidence="3" type="ORF">SISSUDRAFT_1116723</name>
</gene>
<protein>
    <submittedName>
        <fullName evidence="3">WD40 repeat-like protein</fullName>
    </submittedName>
</protein>
<reference evidence="3 4" key="1">
    <citation type="journal article" date="2016" name="Mol. Biol. Evol.">
        <title>Comparative Genomics of Early-Diverging Mushroom-Forming Fungi Provides Insights into the Origins of Lignocellulose Decay Capabilities.</title>
        <authorList>
            <person name="Nagy L.G."/>
            <person name="Riley R."/>
            <person name="Tritt A."/>
            <person name="Adam C."/>
            <person name="Daum C."/>
            <person name="Floudas D."/>
            <person name="Sun H."/>
            <person name="Yadav J.S."/>
            <person name="Pangilinan J."/>
            <person name="Larsson K.H."/>
            <person name="Matsuura K."/>
            <person name="Barry K."/>
            <person name="Labutti K."/>
            <person name="Kuo R."/>
            <person name="Ohm R.A."/>
            <person name="Bhattacharya S.S."/>
            <person name="Shirouzu T."/>
            <person name="Yoshinaga Y."/>
            <person name="Martin F.M."/>
            <person name="Grigoriev I.V."/>
            <person name="Hibbett D.S."/>
        </authorList>
    </citation>
    <scope>NUCLEOTIDE SEQUENCE [LARGE SCALE GENOMIC DNA]</scope>
    <source>
        <strain evidence="3 4">HHB10207 ss-3</strain>
    </source>
</reference>
<evidence type="ECO:0000313" key="4">
    <source>
        <dbReference type="Proteomes" id="UP000076798"/>
    </source>
</evidence>
<dbReference type="EMBL" id="KV428010">
    <property type="protein sequence ID" value="KZT43056.1"/>
    <property type="molecule type" value="Genomic_DNA"/>
</dbReference>
<dbReference type="PANTHER" id="PTHR22889">
    <property type="entry name" value="WD REPEAT-CONTAINING PROTEIN 89"/>
    <property type="match status" value="1"/>
</dbReference>
<accession>A0A166HT08</accession>
<dbReference type="InterPro" id="IPR001680">
    <property type="entry name" value="WD40_rpt"/>
</dbReference>
<proteinExistence type="predicted"/>
<dbReference type="SUPFAM" id="SSF50978">
    <property type="entry name" value="WD40 repeat-like"/>
    <property type="match status" value="1"/>
</dbReference>
<keyword evidence="2" id="KW-0677">Repeat</keyword>
<dbReference type="PANTHER" id="PTHR22889:SF0">
    <property type="entry name" value="WD REPEAT-CONTAINING PROTEIN 89"/>
    <property type="match status" value="1"/>
</dbReference>
<dbReference type="OrthoDB" id="25131at2759"/>
<keyword evidence="4" id="KW-1185">Reference proteome</keyword>
<keyword evidence="1" id="KW-0853">WD repeat</keyword>
<dbReference type="Gene3D" id="2.130.10.10">
    <property type="entry name" value="YVTN repeat-like/Quinoprotein amine dehydrogenase"/>
    <property type="match status" value="1"/>
</dbReference>
<evidence type="ECO:0000313" key="3">
    <source>
        <dbReference type="EMBL" id="KZT43056.1"/>
    </source>
</evidence>
<sequence>MASPAFRASSSLPEYTLLSPTVSTIINPSNPSYILHIAPLPVHSGYVVTSSSPAHRIVILDANTIREKRGWDAHDGKGITGLKVMDGRHVLSCGMDGTVSQWDERLPPKATLKMRAPNGYGVLGFDIASDGWTCAGGTDLHGEDAHIVFWDVRSPDQPIRKHSSTHSDDVTSVTFVPAAEPLLLSTSSDGLISLSNPREDDEDEAVIIASNWGASIARAGIAGTNRIWAASDMETFSLWSADLDLVKDLGDIRLPRASLAYTPTRGERRGVREEWKIDYHIDGLWSGNEMRIVGGTNGGDIGVTSVEKNDSWELGALLRGGHEGVVRSILFDDEVSRSQFEKAMLAEQDLAWALHFGRRGCTGESVAAEGPCRGGRSSLC</sequence>
<organism evidence="3 4">
    <name type="scientific">Sistotremastrum suecicum HHB10207 ss-3</name>
    <dbReference type="NCBI Taxonomy" id="1314776"/>
    <lineage>
        <taxon>Eukaryota</taxon>
        <taxon>Fungi</taxon>
        <taxon>Dikarya</taxon>
        <taxon>Basidiomycota</taxon>
        <taxon>Agaricomycotina</taxon>
        <taxon>Agaricomycetes</taxon>
        <taxon>Sistotremastrales</taxon>
        <taxon>Sistotremastraceae</taxon>
        <taxon>Sistotremastrum</taxon>
    </lineage>
</organism>
<dbReference type="STRING" id="1314776.A0A166HT08"/>
<name>A0A166HT08_9AGAM</name>
<dbReference type="AlphaFoldDB" id="A0A166HT08"/>
<evidence type="ECO:0000256" key="2">
    <source>
        <dbReference type="ARBA" id="ARBA00022737"/>
    </source>
</evidence>
<feature type="non-terminal residue" evidence="3">
    <location>
        <position position="380"/>
    </location>
</feature>